<accession>R0M7C3</accession>
<sequence length="106" mass="11752">MGLEGVHDVLVSAPTAKKSPENLKPTVLYQGMVEQRSHRNKPTLYQMEDSDEVFIVVLCNSNCPVGKFFTVPKAVSKAMYYFHAAASSLYVTLALLRVSRSVSMLL</sequence>
<proteinExistence type="predicted"/>
<evidence type="ECO:0000313" key="2">
    <source>
        <dbReference type="Proteomes" id="UP000296049"/>
    </source>
</evidence>
<dbReference type="AlphaFoldDB" id="R0M7C3"/>
<name>R0M7C3_ANAPL</name>
<keyword evidence="2" id="KW-1185">Reference proteome</keyword>
<organism evidence="1 2">
    <name type="scientific">Anas platyrhynchos</name>
    <name type="common">Mallard</name>
    <name type="synonym">Anas boschas</name>
    <dbReference type="NCBI Taxonomy" id="8839"/>
    <lineage>
        <taxon>Eukaryota</taxon>
        <taxon>Metazoa</taxon>
        <taxon>Chordata</taxon>
        <taxon>Craniata</taxon>
        <taxon>Vertebrata</taxon>
        <taxon>Euteleostomi</taxon>
        <taxon>Archelosauria</taxon>
        <taxon>Archosauria</taxon>
        <taxon>Dinosauria</taxon>
        <taxon>Saurischia</taxon>
        <taxon>Theropoda</taxon>
        <taxon>Coelurosauria</taxon>
        <taxon>Aves</taxon>
        <taxon>Neognathae</taxon>
        <taxon>Galloanserae</taxon>
        <taxon>Anseriformes</taxon>
        <taxon>Anatidae</taxon>
        <taxon>Anatinae</taxon>
        <taxon>Anas</taxon>
    </lineage>
</organism>
<reference evidence="2" key="1">
    <citation type="journal article" date="2013" name="Nat. Genet.">
        <title>The duck genome and transcriptome provide insight into an avian influenza virus reservoir species.</title>
        <authorList>
            <person name="Huang Y."/>
            <person name="Li Y."/>
            <person name="Burt D.W."/>
            <person name="Chen H."/>
            <person name="Zhang Y."/>
            <person name="Qian W."/>
            <person name="Kim H."/>
            <person name="Gan S."/>
            <person name="Zhao Y."/>
            <person name="Li J."/>
            <person name="Yi K."/>
            <person name="Feng H."/>
            <person name="Zhu P."/>
            <person name="Li B."/>
            <person name="Liu Q."/>
            <person name="Fairley S."/>
            <person name="Magor K.E."/>
            <person name="Du Z."/>
            <person name="Hu X."/>
            <person name="Goodman L."/>
            <person name="Tafer H."/>
            <person name="Vignal A."/>
            <person name="Lee T."/>
            <person name="Kim K.W."/>
            <person name="Sheng Z."/>
            <person name="An Y."/>
            <person name="Searle S."/>
            <person name="Herrero J."/>
            <person name="Groenen M.A."/>
            <person name="Crooijmans R.P."/>
            <person name="Faraut T."/>
            <person name="Cai Q."/>
            <person name="Webster R.G."/>
            <person name="Aldridge J.R."/>
            <person name="Warren W.C."/>
            <person name="Bartschat S."/>
            <person name="Kehr S."/>
            <person name="Marz M."/>
            <person name="Stadler P.F."/>
            <person name="Smith J."/>
            <person name="Kraus R.H."/>
            <person name="Zhao Y."/>
            <person name="Ren L."/>
            <person name="Fei J."/>
            <person name="Morisson M."/>
            <person name="Kaiser P."/>
            <person name="Griffin D.K."/>
            <person name="Rao M."/>
            <person name="Pitel F."/>
            <person name="Wang J."/>
            <person name="Li N."/>
        </authorList>
    </citation>
    <scope>NUCLEOTIDE SEQUENCE [LARGE SCALE GENOMIC DNA]</scope>
</reference>
<dbReference type="EMBL" id="KB742435">
    <property type="protein sequence ID" value="EOB08593.1"/>
    <property type="molecule type" value="Genomic_DNA"/>
</dbReference>
<protein>
    <submittedName>
        <fullName evidence="1">Uncharacterized protein</fullName>
    </submittedName>
</protein>
<evidence type="ECO:0000313" key="1">
    <source>
        <dbReference type="EMBL" id="EOB08593.1"/>
    </source>
</evidence>
<dbReference type="Proteomes" id="UP000296049">
    <property type="component" value="Unassembled WGS sequence"/>
</dbReference>
<gene>
    <name evidence="1" type="ORF">Anapl_05879</name>
</gene>